<name>A0A7S2GV03_9EUKA</name>
<protein>
    <submittedName>
        <fullName evidence="2">Uncharacterized protein</fullName>
    </submittedName>
</protein>
<feature type="compositionally biased region" description="Acidic residues" evidence="1">
    <location>
        <begin position="65"/>
        <end position="88"/>
    </location>
</feature>
<dbReference type="EMBL" id="HBGU01041968">
    <property type="protein sequence ID" value="CAD9472138.1"/>
    <property type="molecule type" value="Transcribed_RNA"/>
</dbReference>
<feature type="region of interest" description="Disordered" evidence="1">
    <location>
        <begin position="48"/>
        <end position="88"/>
    </location>
</feature>
<sequence>MEASNLVAVTTSVGSTLDALGALMRLGAELAELERTRALIQEDCNLDPAQQSSTEVPLSTPMQVDSEEWAPAEAAEVAEADGEEESPTEAEVIEADALGEAAAAVVAEATPAQDTVGVGVTLATRGAELAGGRQPLTASRGRFEVTSRDRLLLQLAKLPTRFHEEVAGAFGGGTLLEITASQLALRLLESDTPAAVLRAQGYPDHIINLVKRAMATRGKSAK</sequence>
<evidence type="ECO:0000256" key="1">
    <source>
        <dbReference type="SAM" id="MobiDB-lite"/>
    </source>
</evidence>
<proteinExistence type="predicted"/>
<gene>
    <name evidence="2" type="ORF">CBRE1094_LOCUS22888</name>
</gene>
<organism evidence="2">
    <name type="scientific">Haptolina brevifila</name>
    <dbReference type="NCBI Taxonomy" id="156173"/>
    <lineage>
        <taxon>Eukaryota</taxon>
        <taxon>Haptista</taxon>
        <taxon>Haptophyta</taxon>
        <taxon>Prymnesiophyceae</taxon>
        <taxon>Prymnesiales</taxon>
        <taxon>Prymnesiaceae</taxon>
        <taxon>Haptolina</taxon>
    </lineage>
</organism>
<reference evidence="2" key="1">
    <citation type="submission" date="2021-01" db="EMBL/GenBank/DDBJ databases">
        <authorList>
            <person name="Corre E."/>
            <person name="Pelletier E."/>
            <person name="Niang G."/>
            <person name="Scheremetjew M."/>
            <person name="Finn R."/>
            <person name="Kale V."/>
            <person name="Holt S."/>
            <person name="Cochrane G."/>
            <person name="Meng A."/>
            <person name="Brown T."/>
            <person name="Cohen L."/>
        </authorList>
    </citation>
    <scope>NUCLEOTIDE SEQUENCE</scope>
    <source>
        <strain evidence="2">UTEX LB 985</strain>
    </source>
</reference>
<evidence type="ECO:0000313" key="2">
    <source>
        <dbReference type="EMBL" id="CAD9472138.1"/>
    </source>
</evidence>
<dbReference type="AlphaFoldDB" id="A0A7S2GV03"/>
<feature type="compositionally biased region" description="Polar residues" evidence="1">
    <location>
        <begin position="48"/>
        <end position="63"/>
    </location>
</feature>
<accession>A0A7S2GV03</accession>